<dbReference type="SUPFAM" id="SSF49785">
    <property type="entry name" value="Galactose-binding domain-like"/>
    <property type="match status" value="1"/>
</dbReference>
<proteinExistence type="inferred from homology"/>
<feature type="domain" description="CBM6" evidence="7">
    <location>
        <begin position="495"/>
        <end position="620"/>
    </location>
</feature>
<keyword evidence="3 5" id="KW-0378">Hydrolase</keyword>
<dbReference type="GO" id="GO:0004557">
    <property type="term" value="F:alpha-galactosidase activity"/>
    <property type="evidence" value="ECO:0007669"/>
    <property type="project" value="UniProtKB-EC"/>
</dbReference>
<dbReference type="InterPro" id="IPR017853">
    <property type="entry name" value="GH"/>
</dbReference>
<dbReference type="RefSeq" id="WP_179789429.1">
    <property type="nucleotide sequence ID" value="NZ_BAAARR010000001.1"/>
</dbReference>
<dbReference type="Gene3D" id="3.20.20.70">
    <property type="entry name" value="Aldolase class I"/>
    <property type="match status" value="1"/>
</dbReference>
<feature type="region of interest" description="Disordered" evidence="6">
    <location>
        <begin position="31"/>
        <end position="74"/>
    </location>
</feature>
<dbReference type="PANTHER" id="PTHR11452">
    <property type="entry name" value="ALPHA-GALACTOSIDASE/ALPHA-N-ACETYLGALACTOSAMINIDASE"/>
    <property type="match status" value="1"/>
</dbReference>
<evidence type="ECO:0000259" key="7">
    <source>
        <dbReference type="PROSITE" id="PS51175"/>
    </source>
</evidence>
<dbReference type="InterPro" id="IPR013785">
    <property type="entry name" value="Aldolase_TIM"/>
</dbReference>
<organism evidence="8 9">
    <name type="scientific">Actinopolymorpha rutila</name>
    <dbReference type="NCBI Taxonomy" id="446787"/>
    <lineage>
        <taxon>Bacteria</taxon>
        <taxon>Bacillati</taxon>
        <taxon>Actinomycetota</taxon>
        <taxon>Actinomycetes</taxon>
        <taxon>Propionibacteriales</taxon>
        <taxon>Actinopolymorphaceae</taxon>
        <taxon>Actinopolymorpha</taxon>
    </lineage>
</organism>
<dbReference type="AlphaFoldDB" id="A0A852ZJ74"/>
<dbReference type="Proteomes" id="UP000579605">
    <property type="component" value="Unassembled WGS sequence"/>
</dbReference>
<dbReference type="SUPFAM" id="SSF51011">
    <property type="entry name" value="Glycosyl hydrolase domain"/>
    <property type="match status" value="1"/>
</dbReference>
<keyword evidence="2" id="KW-0732">Signal</keyword>
<feature type="compositionally biased region" description="Low complexity" evidence="6">
    <location>
        <begin position="31"/>
        <end position="42"/>
    </location>
</feature>
<evidence type="ECO:0000313" key="9">
    <source>
        <dbReference type="Proteomes" id="UP000579605"/>
    </source>
</evidence>
<protein>
    <recommendedName>
        <fullName evidence="5">Alpha-galactosidase</fullName>
        <ecNumber evidence="5">3.2.1.22</ecNumber>
    </recommendedName>
    <alternativeName>
        <fullName evidence="5">Melibiase</fullName>
    </alternativeName>
</protein>
<evidence type="ECO:0000313" key="8">
    <source>
        <dbReference type="EMBL" id="NYH91948.1"/>
    </source>
</evidence>
<evidence type="ECO:0000256" key="4">
    <source>
        <dbReference type="ARBA" id="ARBA00023295"/>
    </source>
</evidence>
<sequence>MRNGRLLQTGVRVGVGALALLVAGVFGAPSGARAPAAPADPGSKPAGHARAVSKEVVTPPTTRSTQEAGDPPYRGWSSWSLQSTKYPGLNPRGGASWLHEENVLTQARAMARYLKPYGYEYVNIDSGWTASWDWQADVDEHGRQKANAERFPHGMKYVAEQIHRLGLRAGIYLAVGLDKAAYDRGDLPIAGAPGCGTHDIVYPDLRTTNGWDSAYKIDFSKPCAQAYVDSQAAMIADWGYDLLKIDGVGPGSFKSGPNYDNRPDIRAWHEAIGRTGREIRLELSWSLDRAAIADWQKYADGWRIDTDVECYCDTLVTWANSVDNRFHDVPPWVQHAGPEGSNNLDSLDVGNGEMDGLTDAERYSYMTLWAISAAPLYTGDDLTRLDGLGKRLLTNREVLAINTQGRPASPVVPDALQQVWRVQNTDGSYTVALFNLDRKPAVVGARWTDVGFAGPAAVRDVWAGRELGRQADGYAAMLPGHGSRLLRVTPVRPAESFEAEAAGNVRTGGASINECDGCAGGLKVGNLNDGASLTITGVEAPRAGSYDVTVSYVDGSAGRPIGIAVNGGEVRRVVLGGADDDRWDRPQSETLRLNLKAGSNTLTFSHVGDYGPDIDRVTVQATR</sequence>
<dbReference type="EC" id="3.2.1.22" evidence="5"/>
<gene>
    <name evidence="8" type="ORF">F4554_004586</name>
</gene>
<dbReference type="PROSITE" id="PS51175">
    <property type="entry name" value="CBM6"/>
    <property type="match status" value="1"/>
</dbReference>
<evidence type="ECO:0000256" key="5">
    <source>
        <dbReference type="RuleBase" id="RU361168"/>
    </source>
</evidence>
<dbReference type="InterPro" id="IPR002241">
    <property type="entry name" value="Glyco_hydro_27"/>
</dbReference>
<dbReference type="InterPro" id="IPR005084">
    <property type="entry name" value="CBM6"/>
</dbReference>
<dbReference type="CDD" id="cd04081">
    <property type="entry name" value="CBM35_galactosidase-like"/>
    <property type="match status" value="1"/>
</dbReference>
<keyword evidence="4 5" id="KW-0326">Glycosidase</keyword>
<dbReference type="SUPFAM" id="SSF51445">
    <property type="entry name" value="(Trans)glycosidases"/>
    <property type="match status" value="1"/>
</dbReference>
<evidence type="ECO:0000256" key="2">
    <source>
        <dbReference type="ARBA" id="ARBA00022729"/>
    </source>
</evidence>
<dbReference type="GO" id="GO:0005975">
    <property type="term" value="P:carbohydrate metabolic process"/>
    <property type="evidence" value="ECO:0007669"/>
    <property type="project" value="InterPro"/>
</dbReference>
<evidence type="ECO:0000256" key="3">
    <source>
        <dbReference type="ARBA" id="ARBA00022801"/>
    </source>
</evidence>
<dbReference type="Pfam" id="PF17801">
    <property type="entry name" value="Melibiase_C"/>
    <property type="match status" value="1"/>
</dbReference>
<dbReference type="PRINTS" id="PR00740">
    <property type="entry name" value="GLHYDRLASE27"/>
</dbReference>
<dbReference type="InterPro" id="IPR041233">
    <property type="entry name" value="Melibiase_C"/>
</dbReference>
<dbReference type="InterPro" id="IPR013780">
    <property type="entry name" value="Glyco_hydro_b"/>
</dbReference>
<evidence type="ECO:0000256" key="1">
    <source>
        <dbReference type="ARBA" id="ARBA00009743"/>
    </source>
</evidence>
<dbReference type="PANTHER" id="PTHR11452:SF75">
    <property type="entry name" value="ALPHA-GALACTOSIDASE MEL1"/>
    <property type="match status" value="1"/>
</dbReference>
<keyword evidence="5" id="KW-1015">Disulfide bond</keyword>
<dbReference type="GO" id="GO:0030246">
    <property type="term" value="F:carbohydrate binding"/>
    <property type="evidence" value="ECO:0007669"/>
    <property type="project" value="InterPro"/>
</dbReference>
<reference evidence="8 9" key="1">
    <citation type="submission" date="2020-07" db="EMBL/GenBank/DDBJ databases">
        <title>Sequencing the genomes of 1000 actinobacteria strains.</title>
        <authorList>
            <person name="Klenk H.-P."/>
        </authorList>
    </citation>
    <scope>NUCLEOTIDE SEQUENCE [LARGE SCALE GENOMIC DNA]</scope>
    <source>
        <strain evidence="8 9">DSM 18448</strain>
    </source>
</reference>
<comment type="similarity">
    <text evidence="1 5">Belongs to the glycosyl hydrolase 27 family.</text>
</comment>
<accession>A0A852ZJ74</accession>
<comment type="catalytic activity">
    <reaction evidence="5">
        <text>Hydrolysis of terminal, non-reducing alpha-D-galactose residues in alpha-D-galactosides, including galactose oligosaccharides, galactomannans and galactolipids.</text>
        <dbReference type="EC" id="3.2.1.22"/>
    </reaction>
</comment>
<dbReference type="EMBL" id="JACBZH010000001">
    <property type="protein sequence ID" value="NYH91948.1"/>
    <property type="molecule type" value="Genomic_DNA"/>
</dbReference>
<dbReference type="Pfam" id="PF16499">
    <property type="entry name" value="Melibiase_2"/>
    <property type="match status" value="2"/>
</dbReference>
<name>A0A852ZJ74_9ACTN</name>
<dbReference type="Gene3D" id="2.60.40.1180">
    <property type="entry name" value="Golgi alpha-mannosidase II"/>
    <property type="match status" value="1"/>
</dbReference>
<dbReference type="InterPro" id="IPR008979">
    <property type="entry name" value="Galactose-bd-like_sf"/>
</dbReference>
<evidence type="ECO:0000256" key="6">
    <source>
        <dbReference type="SAM" id="MobiDB-lite"/>
    </source>
</evidence>
<keyword evidence="9" id="KW-1185">Reference proteome</keyword>
<dbReference type="CDD" id="cd14792">
    <property type="entry name" value="GH27"/>
    <property type="match status" value="1"/>
</dbReference>
<comment type="caution">
    <text evidence="8">The sequence shown here is derived from an EMBL/GenBank/DDBJ whole genome shotgun (WGS) entry which is preliminary data.</text>
</comment>
<dbReference type="Gene3D" id="2.60.120.260">
    <property type="entry name" value="Galactose-binding domain-like"/>
    <property type="match status" value="1"/>
</dbReference>